<protein>
    <recommendedName>
        <fullName evidence="4 11">Transcription elongation factor 1 homolog</fullName>
    </recommendedName>
</protein>
<dbReference type="GO" id="GO:0008270">
    <property type="term" value="F:zinc ion binding"/>
    <property type="evidence" value="ECO:0007669"/>
    <property type="project" value="UniProtKB-KW"/>
</dbReference>
<keyword evidence="9 11" id="KW-0804">Transcription</keyword>
<evidence type="ECO:0000256" key="7">
    <source>
        <dbReference type="ARBA" id="ARBA00022833"/>
    </source>
</evidence>
<name>A0AAD8QL30_LOLMU</name>
<sequence>MASRKKPAAKLDKYFCCPFCNHAGSVDCEIDRKEWFAVVKCFVCKETYSTKAHALTEPIDVYSEWIDECEKANQDVDVRRRRRDSYA</sequence>
<dbReference type="InterPro" id="IPR007808">
    <property type="entry name" value="Elf1"/>
</dbReference>
<evidence type="ECO:0000256" key="4">
    <source>
        <dbReference type="ARBA" id="ARBA00014973"/>
    </source>
</evidence>
<dbReference type="FunFam" id="2.20.25.190:FF:000001">
    <property type="entry name" value="Transcription elongation factor 1 homolog"/>
    <property type="match status" value="1"/>
</dbReference>
<dbReference type="AlphaFoldDB" id="A0AAD8QL30"/>
<dbReference type="EMBL" id="JAUUTY010000007">
    <property type="protein sequence ID" value="KAK1604808.1"/>
    <property type="molecule type" value="Genomic_DNA"/>
</dbReference>
<gene>
    <name evidence="12" type="ORF">QYE76_028481</name>
</gene>
<dbReference type="Gene3D" id="2.20.25.190">
    <property type="match status" value="1"/>
</dbReference>
<dbReference type="InterPro" id="IPR038567">
    <property type="entry name" value="T_Elf1_sf"/>
</dbReference>
<keyword evidence="5 11" id="KW-0479">Metal-binding</keyword>
<comment type="similarity">
    <text evidence="3 11">Belongs to the ELOF1 family.</text>
</comment>
<dbReference type="GO" id="GO:0008023">
    <property type="term" value="C:transcription elongation factor complex"/>
    <property type="evidence" value="ECO:0007669"/>
    <property type="project" value="TreeGrafter"/>
</dbReference>
<dbReference type="Pfam" id="PF05129">
    <property type="entry name" value="Zn_ribbon_Elf1"/>
    <property type="match status" value="1"/>
</dbReference>
<evidence type="ECO:0000256" key="6">
    <source>
        <dbReference type="ARBA" id="ARBA00022771"/>
    </source>
</evidence>
<keyword evidence="6 11" id="KW-0863">Zinc-finger</keyword>
<proteinExistence type="inferred from homology"/>
<evidence type="ECO:0000313" key="13">
    <source>
        <dbReference type="Proteomes" id="UP001231189"/>
    </source>
</evidence>
<evidence type="ECO:0000256" key="9">
    <source>
        <dbReference type="ARBA" id="ARBA00023163"/>
    </source>
</evidence>
<evidence type="ECO:0000313" key="12">
    <source>
        <dbReference type="EMBL" id="KAK1604808.1"/>
    </source>
</evidence>
<dbReference type="Proteomes" id="UP001231189">
    <property type="component" value="Unassembled WGS sequence"/>
</dbReference>
<keyword evidence="7 11" id="KW-0862">Zinc</keyword>
<evidence type="ECO:0000256" key="11">
    <source>
        <dbReference type="RuleBase" id="RU364033"/>
    </source>
</evidence>
<evidence type="ECO:0000256" key="2">
    <source>
        <dbReference type="ARBA" id="ARBA00004123"/>
    </source>
</evidence>
<keyword evidence="10 11" id="KW-0539">Nucleus</keyword>
<reference evidence="12" key="1">
    <citation type="submission" date="2023-07" db="EMBL/GenBank/DDBJ databases">
        <title>A chromosome-level genome assembly of Lolium multiflorum.</title>
        <authorList>
            <person name="Chen Y."/>
            <person name="Copetti D."/>
            <person name="Kolliker R."/>
            <person name="Studer B."/>
        </authorList>
    </citation>
    <scope>NUCLEOTIDE SEQUENCE</scope>
    <source>
        <strain evidence="12">02402/16</strain>
        <tissue evidence="12">Leaf</tissue>
    </source>
</reference>
<evidence type="ECO:0000256" key="3">
    <source>
        <dbReference type="ARBA" id="ARBA00009730"/>
    </source>
</evidence>
<evidence type="ECO:0000256" key="10">
    <source>
        <dbReference type="ARBA" id="ARBA00023242"/>
    </source>
</evidence>
<organism evidence="12 13">
    <name type="scientific">Lolium multiflorum</name>
    <name type="common">Italian ryegrass</name>
    <name type="synonym">Lolium perenne subsp. multiflorum</name>
    <dbReference type="NCBI Taxonomy" id="4521"/>
    <lineage>
        <taxon>Eukaryota</taxon>
        <taxon>Viridiplantae</taxon>
        <taxon>Streptophyta</taxon>
        <taxon>Embryophyta</taxon>
        <taxon>Tracheophyta</taxon>
        <taxon>Spermatophyta</taxon>
        <taxon>Magnoliopsida</taxon>
        <taxon>Liliopsida</taxon>
        <taxon>Poales</taxon>
        <taxon>Poaceae</taxon>
        <taxon>BOP clade</taxon>
        <taxon>Pooideae</taxon>
        <taxon>Poodae</taxon>
        <taxon>Poeae</taxon>
        <taxon>Poeae Chloroplast Group 2 (Poeae type)</taxon>
        <taxon>Loliodinae</taxon>
        <taxon>Loliinae</taxon>
        <taxon>Lolium</taxon>
    </lineage>
</organism>
<dbReference type="GO" id="GO:0006368">
    <property type="term" value="P:transcription elongation by RNA polymerase II"/>
    <property type="evidence" value="ECO:0007669"/>
    <property type="project" value="TreeGrafter"/>
</dbReference>
<evidence type="ECO:0000256" key="8">
    <source>
        <dbReference type="ARBA" id="ARBA00023015"/>
    </source>
</evidence>
<evidence type="ECO:0000256" key="1">
    <source>
        <dbReference type="ARBA" id="ARBA00003357"/>
    </source>
</evidence>
<dbReference type="PANTHER" id="PTHR20934:SF21">
    <property type="entry name" value="TRANSCRIPTION ELONGATION FACTOR 1 HOMOLOG"/>
    <property type="match status" value="1"/>
</dbReference>
<accession>A0AAD8QL30</accession>
<comment type="function">
    <text evidence="1 11">Transcription elongation factor implicated in the maintenance of proper chromatin structure in actively transcribed regions.</text>
</comment>
<comment type="caution">
    <text evidence="12">The sequence shown here is derived from an EMBL/GenBank/DDBJ whole genome shotgun (WGS) entry which is preliminary data.</text>
</comment>
<evidence type="ECO:0000256" key="5">
    <source>
        <dbReference type="ARBA" id="ARBA00022723"/>
    </source>
</evidence>
<dbReference type="SUPFAM" id="SSF57783">
    <property type="entry name" value="Zinc beta-ribbon"/>
    <property type="match status" value="1"/>
</dbReference>
<comment type="subcellular location">
    <subcellularLocation>
        <location evidence="2 11">Nucleus</location>
    </subcellularLocation>
</comment>
<keyword evidence="13" id="KW-1185">Reference proteome</keyword>
<dbReference type="GO" id="GO:0000993">
    <property type="term" value="F:RNA polymerase II complex binding"/>
    <property type="evidence" value="ECO:0007669"/>
    <property type="project" value="TreeGrafter"/>
</dbReference>
<keyword evidence="8 11" id="KW-0805">Transcription regulation</keyword>
<dbReference type="PANTHER" id="PTHR20934">
    <property type="entry name" value="TRANSCRIPTION ELONGATION FACTOR 1 HOMOLOG"/>
    <property type="match status" value="1"/>
</dbReference>